<evidence type="ECO:0000259" key="1">
    <source>
        <dbReference type="SMART" id="SM00860"/>
    </source>
</evidence>
<dbReference type="PANTHER" id="PTHR47432">
    <property type="entry name" value="CELL WALL ASSEMBLY REGULATOR SMI1"/>
    <property type="match status" value="1"/>
</dbReference>
<dbReference type="Gene3D" id="3.40.1580.10">
    <property type="entry name" value="SMI1/KNR4-like"/>
    <property type="match status" value="1"/>
</dbReference>
<sequence>MNLMEWVQATLPELLCDLNQPATASEIASLENKLGVELHERLKAMYLEHNGQKDEINTGLFYGLNFLPLNRVYEEWCSWAEIIDSQGEEGMKELSMFSTSHVPGFIKEVYANKKWVPFAHDWAGNYLGLDFDPAENGTVGQVINFGRDEDEKFVIAMSFSEFMQWYTAELESGNYSIVVEDDGGRSFNTKQPQSSHFLDAVKVLFRAV</sequence>
<dbReference type="Pfam" id="PF09346">
    <property type="entry name" value="SMI1_KNR4"/>
    <property type="match status" value="1"/>
</dbReference>
<accession>A0A8I2GYQ8</accession>
<dbReference type="InterPro" id="IPR037883">
    <property type="entry name" value="Knr4/Smi1-like_sf"/>
</dbReference>
<dbReference type="InterPro" id="IPR018958">
    <property type="entry name" value="Knr4/Smi1-like_dom"/>
</dbReference>
<dbReference type="AlphaFoldDB" id="A0A8I2GYQ8"/>
<protein>
    <submittedName>
        <fullName evidence="2">Beta-1 3-glucan biosynthesis protein</fullName>
    </submittedName>
    <submittedName>
        <fullName evidence="3">SMI1/KNR4 family protein</fullName>
    </submittedName>
</protein>
<dbReference type="InterPro" id="IPR051873">
    <property type="entry name" value="KNR4/SMI1_regulator"/>
</dbReference>
<dbReference type="SUPFAM" id="SSF160631">
    <property type="entry name" value="SMI1/KNR4-like"/>
    <property type="match status" value="1"/>
</dbReference>
<dbReference type="GO" id="GO:0043332">
    <property type="term" value="C:mating projection tip"/>
    <property type="evidence" value="ECO:0007669"/>
    <property type="project" value="TreeGrafter"/>
</dbReference>
<keyword evidence="5" id="KW-1185">Reference proteome</keyword>
<dbReference type="SMART" id="SM00860">
    <property type="entry name" value="SMI1_KNR4"/>
    <property type="match status" value="1"/>
</dbReference>
<evidence type="ECO:0000313" key="3">
    <source>
        <dbReference type="EMBL" id="WOX27362.1"/>
    </source>
</evidence>
<gene>
    <name evidence="2" type="ORF">F9Y85_01670</name>
    <name evidence="3" type="ORF">R5H13_11890</name>
</gene>
<dbReference type="EMBL" id="WEIA01000001">
    <property type="protein sequence ID" value="NLR20051.1"/>
    <property type="molecule type" value="Genomic_DNA"/>
</dbReference>
<evidence type="ECO:0000313" key="4">
    <source>
        <dbReference type="Proteomes" id="UP000646877"/>
    </source>
</evidence>
<dbReference type="Proteomes" id="UP001304419">
    <property type="component" value="Chromosome 1"/>
</dbReference>
<dbReference type="EMBL" id="CP137578">
    <property type="protein sequence ID" value="WOX27362.1"/>
    <property type="molecule type" value="Genomic_DNA"/>
</dbReference>
<dbReference type="PANTHER" id="PTHR47432:SF1">
    <property type="entry name" value="CELL WALL ASSEMBLY REGULATOR SMI1"/>
    <property type="match status" value="1"/>
</dbReference>
<dbReference type="RefSeq" id="WP_039497199.1">
    <property type="nucleotide sequence ID" value="NZ_CBCSDF010000003.1"/>
</dbReference>
<feature type="domain" description="Knr4/Smi1-like" evidence="1">
    <location>
        <begin position="21"/>
        <end position="165"/>
    </location>
</feature>
<proteinExistence type="predicted"/>
<dbReference type="Proteomes" id="UP000646877">
    <property type="component" value="Unassembled WGS sequence"/>
</dbReference>
<organism evidence="2 4">
    <name type="scientific">Pseudoalteromonas maricaloris</name>
    <dbReference type="NCBI Taxonomy" id="184924"/>
    <lineage>
        <taxon>Bacteria</taxon>
        <taxon>Pseudomonadati</taxon>
        <taxon>Pseudomonadota</taxon>
        <taxon>Gammaproteobacteria</taxon>
        <taxon>Alteromonadales</taxon>
        <taxon>Pseudoalteromonadaceae</taxon>
        <taxon>Pseudoalteromonas</taxon>
    </lineage>
</organism>
<evidence type="ECO:0000313" key="2">
    <source>
        <dbReference type="EMBL" id="NLR20051.1"/>
    </source>
</evidence>
<reference evidence="2" key="1">
    <citation type="submission" date="2019-10" db="EMBL/GenBank/DDBJ databases">
        <authorList>
            <person name="Paulsen S."/>
        </authorList>
    </citation>
    <scope>NUCLEOTIDE SEQUENCE</scope>
    <source>
        <strain evidence="2">LMG 19692</strain>
    </source>
</reference>
<name>A0A8I2GYQ8_9GAMM</name>
<evidence type="ECO:0000313" key="5">
    <source>
        <dbReference type="Proteomes" id="UP001304419"/>
    </source>
</evidence>
<reference evidence="3 5" key="2">
    <citation type="submission" date="2023-10" db="EMBL/GenBank/DDBJ databases">
        <title>To unveil natural product biosynthetic capacity in Pseudoalteromonas.</title>
        <authorList>
            <person name="Wang J."/>
        </authorList>
    </citation>
    <scope>NUCLEOTIDE SEQUENCE [LARGE SCALE GENOMIC DNA]</scope>
    <source>
        <strain evidence="3 5">DSM 15914</strain>
    </source>
</reference>